<evidence type="ECO:0000313" key="8">
    <source>
        <dbReference type="Proteomes" id="UP000191661"/>
    </source>
</evidence>
<dbReference type="PANTHER" id="PTHR43278:SF2">
    <property type="entry name" value="IRON-SULFUR FLAVOPROTEIN"/>
    <property type="match status" value="1"/>
</dbReference>
<keyword evidence="4" id="KW-0288">FMN</keyword>
<evidence type="ECO:0000256" key="2">
    <source>
        <dbReference type="ARBA" id="ARBA00001966"/>
    </source>
</evidence>
<dbReference type="OrthoDB" id="9059at2157"/>
<evidence type="ECO:0000256" key="4">
    <source>
        <dbReference type="ARBA" id="ARBA00022643"/>
    </source>
</evidence>
<proteinExistence type="inferred from homology"/>
<comment type="cofactor">
    <cofactor evidence="1">
        <name>FMN</name>
        <dbReference type="ChEBI" id="CHEBI:58210"/>
    </cofactor>
</comment>
<evidence type="ECO:0000256" key="5">
    <source>
        <dbReference type="ARBA" id="ARBA00038292"/>
    </source>
</evidence>
<dbReference type="AlphaFoldDB" id="A0A1V6N3P3"/>
<evidence type="ECO:0000256" key="1">
    <source>
        <dbReference type="ARBA" id="ARBA00001917"/>
    </source>
</evidence>
<dbReference type="InterPro" id="IPR029039">
    <property type="entry name" value="Flavoprotein-like_sf"/>
</dbReference>
<gene>
    <name evidence="7" type="ORF">MBBAR_4c00140</name>
</gene>
<dbReference type="PANTHER" id="PTHR43278">
    <property type="entry name" value="NAD(P)H-DEPENDENT FMN-CONTAINING OXIDOREDUCTASE YWQN-RELATED"/>
    <property type="match status" value="1"/>
</dbReference>
<dbReference type="EMBL" id="JXMW01000004">
    <property type="protein sequence ID" value="OQD59289.1"/>
    <property type="molecule type" value="Genomic_DNA"/>
</dbReference>
<dbReference type="RefSeq" id="WP_080459792.1">
    <property type="nucleotide sequence ID" value="NZ_JXMW01000004.1"/>
</dbReference>
<protein>
    <submittedName>
        <fullName evidence="7">Putative flavodoxin</fullName>
    </submittedName>
</protein>
<dbReference type="Pfam" id="PF03358">
    <property type="entry name" value="FMN_red"/>
    <property type="match status" value="1"/>
</dbReference>
<name>A0A1V6N3P3_METAZ</name>
<sequence>MKVIAINGSPRKNWNTGTLINKVLEGAKSENAEIELINLYNLEYKGCISCFHCKRKDKRHGVCAVDDDLSPILEKLKEADAIIFASPIYFANVSSGMSGFLERFLFSNMIYSNEIPTVFPKKIPSAFIYTMNITEKQMKEFGLKENLKLFQYYIYRILGEKSKLLYAYNTYQFSDYDKYESSMFSEEEKAKNKEEQFPIDCKKAFEIGVNIAKSVMKKH</sequence>
<keyword evidence="3" id="KW-0285">Flavoprotein</keyword>
<dbReference type="InterPro" id="IPR005025">
    <property type="entry name" value="FMN_Rdtase-like_dom"/>
</dbReference>
<organism evidence="7 8">
    <name type="scientific">Methanobrevibacter arboriphilus JCM 13429 = DSM 1125</name>
    <dbReference type="NCBI Taxonomy" id="1300164"/>
    <lineage>
        <taxon>Archaea</taxon>
        <taxon>Methanobacteriati</taxon>
        <taxon>Methanobacteriota</taxon>
        <taxon>Methanomada group</taxon>
        <taxon>Methanobacteria</taxon>
        <taxon>Methanobacteriales</taxon>
        <taxon>Methanobacteriaceae</taxon>
        <taxon>Methanobrevibacter</taxon>
    </lineage>
</organism>
<keyword evidence="8" id="KW-1185">Reference proteome</keyword>
<reference evidence="7 8" key="1">
    <citation type="submission" date="2014-12" db="EMBL/GenBank/DDBJ databases">
        <title>Genome sequence of Methanobrevibacter arboriphilicus DH1, DSM1125.</title>
        <authorList>
            <person name="Poehlein A."/>
            <person name="Thauer R.K."/>
            <person name="Seedorf H."/>
            <person name="Daniel R."/>
        </authorList>
    </citation>
    <scope>NUCLEOTIDE SEQUENCE [LARGE SCALE GENOMIC DNA]</scope>
    <source>
        <strain evidence="7 8">DH1</strain>
    </source>
</reference>
<feature type="domain" description="NADPH-dependent FMN reductase-like" evidence="6">
    <location>
        <begin position="1"/>
        <end position="104"/>
    </location>
</feature>
<dbReference type="InterPro" id="IPR051796">
    <property type="entry name" value="ISF_SsuE-like"/>
</dbReference>
<accession>A0A1V6N3P3</accession>
<dbReference type="Proteomes" id="UP000191661">
    <property type="component" value="Unassembled WGS sequence"/>
</dbReference>
<evidence type="ECO:0000313" key="7">
    <source>
        <dbReference type="EMBL" id="OQD59289.1"/>
    </source>
</evidence>
<comment type="similarity">
    <text evidence="5">Belongs to the SsuE family. Isf subfamily.</text>
</comment>
<comment type="cofactor">
    <cofactor evidence="2">
        <name>[4Fe-4S] cluster</name>
        <dbReference type="ChEBI" id="CHEBI:49883"/>
    </cofactor>
</comment>
<evidence type="ECO:0000256" key="3">
    <source>
        <dbReference type="ARBA" id="ARBA00022630"/>
    </source>
</evidence>
<comment type="caution">
    <text evidence="7">The sequence shown here is derived from an EMBL/GenBank/DDBJ whole genome shotgun (WGS) entry which is preliminary data.</text>
</comment>
<dbReference type="GO" id="GO:0016491">
    <property type="term" value="F:oxidoreductase activity"/>
    <property type="evidence" value="ECO:0007669"/>
    <property type="project" value="InterPro"/>
</dbReference>
<evidence type="ECO:0000259" key="6">
    <source>
        <dbReference type="Pfam" id="PF03358"/>
    </source>
</evidence>
<dbReference type="SUPFAM" id="SSF52218">
    <property type="entry name" value="Flavoproteins"/>
    <property type="match status" value="1"/>
</dbReference>
<dbReference type="Gene3D" id="3.40.50.360">
    <property type="match status" value="1"/>
</dbReference>